<organism evidence="3 4">
    <name type="scientific">Sulfobacillus thermosulfidooxidans (strain DSM 9293 / VKM B-1269 / AT-1)</name>
    <dbReference type="NCBI Taxonomy" id="929705"/>
    <lineage>
        <taxon>Bacteria</taxon>
        <taxon>Bacillati</taxon>
        <taxon>Bacillota</taxon>
        <taxon>Clostridia</taxon>
        <taxon>Eubacteriales</taxon>
        <taxon>Clostridiales Family XVII. Incertae Sedis</taxon>
        <taxon>Sulfobacillus</taxon>
    </lineage>
</organism>
<evidence type="ECO:0000313" key="3">
    <source>
        <dbReference type="EMBL" id="SMC07918.1"/>
    </source>
</evidence>
<evidence type="ECO:0000313" key="4">
    <source>
        <dbReference type="Proteomes" id="UP000192660"/>
    </source>
</evidence>
<dbReference type="InterPro" id="IPR036291">
    <property type="entry name" value="NAD(P)-bd_dom_sf"/>
</dbReference>
<accession>A0A1W1WNK7</accession>
<sequence>MIPMKTAVVTGGAGFIGSHLVDELLNRNFQVWVYDDFSSGSRRNLECHHDSPHLELVSGSLLDESTLHQVVQGKDVVFHCAANSDIAKGIADTTLDYQSGLRGTLNLLETLRTSGTNNLVFLSSSAVYGLIDSAASESSGPLLPVSIFGASKVAAEAFIGSYSRLFGLRSLIFRLGNVVGSRMGRGVISDFLSKLSENSSSLKILGDGHQRKSFVHVRDVISGIFHVMNISHLTDDRPCDVYNLATGTSTDVLSIAKFVQMHLHIPSMKIESDSSGKAGDQPHIILDVTKIRNTGWEPSMLSDEAIQLAIRQLDEESTLK</sequence>
<evidence type="ECO:0000256" key="1">
    <source>
        <dbReference type="ARBA" id="ARBA00007637"/>
    </source>
</evidence>
<protein>
    <submittedName>
        <fullName evidence="3">UDP-glucose 4-epimerase</fullName>
    </submittedName>
</protein>
<dbReference type="Proteomes" id="UP000192660">
    <property type="component" value="Unassembled WGS sequence"/>
</dbReference>
<name>A0A1W1WNK7_SULTA</name>
<dbReference type="RefSeq" id="WP_020373389.1">
    <property type="nucleotide sequence ID" value="NZ_FWWY01000002.1"/>
</dbReference>
<dbReference type="PANTHER" id="PTHR43000">
    <property type="entry name" value="DTDP-D-GLUCOSE 4,6-DEHYDRATASE-RELATED"/>
    <property type="match status" value="1"/>
</dbReference>
<dbReference type="Gene3D" id="3.40.50.720">
    <property type="entry name" value="NAD(P)-binding Rossmann-like Domain"/>
    <property type="match status" value="1"/>
</dbReference>
<dbReference type="Pfam" id="PF01370">
    <property type="entry name" value="Epimerase"/>
    <property type="match status" value="1"/>
</dbReference>
<proteinExistence type="inferred from homology"/>
<keyword evidence="4" id="KW-1185">Reference proteome</keyword>
<reference evidence="4" key="1">
    <citation type="submission" date="2017-04" db="EMBL/GenBank/DDBJ databases">
        <authorList>
            <person name="Varghese N."/>
            <person name="Submissions S."/>
        </authorList>
    </citation>
    <scope>NUCLEOTIDE SEQUENCE [LARGE SCALE GENOMIC DNA]</scope>
    <source>
        <strain evidence="4">DSM 9293</strain>
    </source>
</reference>
<dbReference type="SUPFAM" id="SSF51735">
    <property type="entry name" value="NAD(P)-binding Rossmann-fold domains"/>
    <property type="match status" value="1"/>
</dbReference>
<gene>
    <name evidence="3" type="ORF">SAMN00768000_3528</name>
</gene>
<dbReference type="Gene3D" id="3.90.25.10">
    <property type="entry name" value="UDP-galactose 4-epimerase, domain 1"/>
    <property type="match status" value="1"/>
</dbReference>
<dbReference type="EMBL" id="FWWY01000002">
    <property type="protein sequence ID" value="SMC07918.1"/>
    <property type="molecule type" value="Genomic_DNA"/>
</dbReference>
<dbReference type="AlphaFoldDB" id="A0A1W1WNK7"/>
<comment type="similarity">
    <text evidence="1">Belongs to the NAD(P)-dependent epimerase/dehydratase family.</text>
</comment>
<feature type="domain" description="NAD-dependent epimerase/dehydratase" evidence="2">
    <location>
        <begin position="8"/>
        <end position="229"/>
    </location>
</feature>
<evidence type="ECO:0000259" key="2">
    <source>
        <dbReference type="Pfam" id="PF01370"/>
    </source>
</evidence>
<dbReference type="InterPro" id="IPR001509">
    <property type="entry name" value="Epimerase_deHydtase"/>
</dbReference>
<dbReference type="OrthoDB" id="9811743at2"/>